<protein>
    <recommendedName>
        <fullName evidence="4">Cytoplasmic protein</fullName>
    </recommendedName>
</protein>
<keyword evidence="3" id="KW-1185">Reference proteome</keyword>
<reference evidence="2 3" key="1">
    <citation type="submission" date="2014-06" db="EMBL/GenBank/DDBJ databases">
        <title>Whole Genome Sequences of Three Symbiotic Endozoicomonas Bacteria.</title>
        <authorList>
            <person name="Neave M.J."/>
            <person name="Apprill A."/>
            <person name="Voolstra C.R."/>
        </authorList>
    </citation>
    <scope>NUCLEOTIDE SEQUENCE [LARGE SCALE GENOMIC DNA]</scope>
    <source>
        <strain evidence="2 3">DSM 25634</strain>
    </source>
</reference>
<dbReference type="Proteomes" id="UP000028073">
    <property type="component" value="Unassembled WGS sequence"/>
</dbReference>
<gene>
    <name evidence="2" type="ORF">GZ78_10790</name>
</gene>
<evidence type="ECO:0000313" key="3">
    <source>
        <dbReference type="Proteomes" id="UP000028073"/>
    </source>
</evidence>
<feature type="region of interest" description="Disordered" evidence="1">
    <location>
        <begin position="95"/>
        <end position="123"/>
    </location>
</feature>
<proteinExistence type="predicted"/>
<name>A0A081NHY6_9GAMM</name>
<dbReference type="eggNOG" id="COG4679">
    <property type="taxonomic scope" value="Bacteria"/>
</dbReference>
<organism evidence="2 3">
    <name type="scientific">Endozoicomonas numazuensis</name>
    <dbReference type="NCBI Taxonomy" id="1137799"/>
    <lineage>
        <taxon>Bacteria</taxon>
        <taxon>Pseudomonadati</taxon>
        <taxon>Pseudomonadota</taxon>
        <taxon>Gammaproteobacteria</taxon>
        <taxon>Oceanospirillales</taxon>
        <taxon>Endozoicomonadaceae</taxon>
        <taxon>Endozoicomonas</taxon>
    </lineage>
</organism>
<evidence type="ECO:0000256" key="1">
    <source>
        <dbReference type="SAM" id="MobiDB-lite"/>
    </source>
</evidence>
<sequence>MQSAKLLDNEKPILWMGSSLEDLLEFPDMARREAGYQLSRVQHDLDPERWKDFKTVGAGVREIIISEEGGAFRVMYVAKFEEAVYVLHSFQKKTQQTSKHDKQVATRRYKQVLAEQSKRRKDG</sequence>
<evidence type="ECO:0008006" key="4">
    <source>
        <dbReference type="Google" id="ProtNLM"/>
    </source>
</evidence>
<dbReference type="STRING" id="1137799.GZ78_10790"/>
<dbReference type="Pfam" id="PF05973">
    <property type="entry name" value="Gp49"/>
    <property type="match status" value="1"/>
</dbReference>
<evidence type="ECO:0000313" key="2">
    <source>
        <dbReference type="EMBL" id="KEQ18059.1"/>
    </source>
</evidence>
<dbReference type="InterPro" id="IPR009241">
    <property type="entry name" value="HigB-like"/>
</dbReference>
<comment type="caution">
    <text evidence="2">The sequence shown here is derived from an EMBL/GenBank/DDBJ whole genome shotgun (WGS) entry which is preliminary data.</text>
</comment>
<dbReference type="AlphaFoldDB" id="A0A081NHY6"/>
<accession>A0A081NHY6</accession>
<dbReference type="EMBL" id="JOKH01000002">
    <property type="protein sequence ID" value="KEQ18059.1"/>
    <property type="molecule type" value="Genomic_DNA"/>
</dbReference>